<accession>D2R4I4</accession>
<reference evidence="2 3" key="1">
    <citation type="journal article" date="2009" name="Stand. Genomic Sci.">
        <title>Complete genome sequence of Pirellula staleyi type strain (ATCC 27377).</title>
        <authorList>
            <person name="Clum A."/>
            <person name="Tindall B.J."/>
            <person name="Sikorski J."/>
            <person name="Ivanova N."/>
            <person name="Mavrommatis K."/>
            <person name="Lucas S."/>
            <person name="Glavina del Rio T."/>
            <person name="Nolan M."/>
            <person name="Chen F."/>
            <person name="Tice H."/>
            <person name="Pitluck S."/>
            <person name="Cheng J.F."/>
            <person name="Chertkov O."/>
            <person name="Brettin T."/>
            <person name="Han C."/>
            <person name="Detter J.C."/>
            <person name="Kuske C."/>
            <person name="Bruce D."/>
            <person name="Goodwin L."/>
            <person name="Ovchinikova G."/>
            <person name="Pati A."/>
            <person name="Mikhailova N."/>
            <person name="Chen A."/>
            <person name="Palaniappan K."/>
            <person name="Land M."/>
            <person name="Hauser L."/>
            <person name="Chang Y.J."/>
            <person name="Jeffries C.D."/>
            <person name="Chain P."/>
            <person name="Rohde M."/>
            <person name="Goker M."/>
            <person name="Bristow J."/>
            <person name="Eisen J.A."/>
            <person name="Markowitz V."/>
            <person name="Hugenholtz P."/>
            <person name="Kyrpides N.C."/>
            <person name="Klenk H.P."/>
            <person name="Lapidus A."/>
        </authorList>
    </citation>
    <scope>NUCLEOTIDE SEQUENCE [LARGE SCALE GENOMIC DNA]</scope>
    <source>
        <strain evidence="3">ATCC 27377 / DSM 6068 / ICPB 4128</strain>
    </source>
</reference>
<protein>
    <recommendedName>
        <fullName evidence="4">Leucine Rich repeats (2 copies)</fullName>
    </recommendedName>
</protein>
<organism evidence="2 3">
    <name type="scientific">Pirellula staleyi (strain ATCC 27377 / DSM 6068 / ICPB 4128)</name>
    <name type="common">Pirella staleyi</name>
    <dbReference type="NCBI Taxonomy" id="530564"/>
    <lineage>
        <taxon>Bacteria</taxon>
        <taxon>Pseudomonadati</taxon>
        <taxon>Planctomycetota</taxon>
        <taxon>Planctomycetia</taxon>
        <taxon>Pirellulales</taxon>
        <taxon>Pirellulaceae</taxon>
        <taxon>Pirellula</taxon>
    </lineage>
</organism>
<dbReference type="SUPFAM" id="SSF52047">
    <property type="entry name" value="RNI-like"/>
    <property type="match status" value="1"/>
</dbReference>
<dbReference type="AlphaFoldDB" id="D2R4I4"/>
<dbReference type="OrthoDB" id="272190at2"/>
<gene>
    <name evidence="2" type="ordered locus">Psta_0646</name>
</gene>
<sequence length="219" mass="24334" precursor="true">MMTIERIRQHKAVAWICLGMLLATAMLTGSAIWRFNSRTNRPAVDTQSVSESIHPSGHLDYAAMIKQARAESDIDAERASKTTDPTLELNYYAAMIKQARVECDIDKMFVLPGATLSNEDLANLRFFPKLKSLALQVDSLDDRSLEHIEKLPQLERLDLRGTGLTDAGLERLAAKKSLTNVSVAGTKVTRAGYDKFCSLRPDVSATIYHSLVTCDPYDE</sequence>
<evidence type="ECO:0000313" key="2">
    <source>
        <dbReference type="EMBL" id="ADB15332.1"/>
    </source>
</evidence>
<dbReference type="InterPro" id="IPR032675">
    <property type="entry name" value="LRR_dom_sf"/>
</dbReference>
<evidence type="ECO:0000256" key="1">
    <source>
        <dbReference type="SAM" id="Phobius"/>
    </source>
</evidence>
<name>D2R4I4_PIRSD</name>
<dbReference type="eggNOG" id="COG4886">
    <property type="taxonomic scope" value="Bacteria"/>
</dbReference>
<dbReference type="KEGG" id="psl:Psta_0646"/>
<keyword evidence="3" id="KW-1185">Reference proteome</keyword>
<evidence type="ECO:0000313" key="3">
    <source>
        <dbReference type="Proteomes" id="UP000001887"/>
    </source>
</evidence>
<dbReference type="EMBL" id="CP001848">
    <property type="protein sequence ID" value="ADB15332.1"/>
    <property type="molecule type" value="Genomic_DNA"/>
</dbReference>
<dbReference type="Proteomes" id="UP000001887">
    <property type="component" value="Chromosome"/>
</dbReference>
<keyword evidence="1" id="KW-0812">Transmembrane</keyword>
<keyword evidence="1" id="KW-1133">Transmembrane helix</keyword>
<proteinExistence type="predicted"/>
<evidence type="ECO:0008006" key="4">
    <source>
        <dbReference type="Google" id="ProtNLM"/>
    </source>
</evidence>
<keyword evidence="1" id="KW-0472">Membrane</keyword>
<dbReference type="Gene3D" id="3.80.10.10">
    <property type="entry name" value="Ribonuclease Inhibitor"/>
    <property type="match status" value="1"/>
</dbReference>
<feature type="transmembrane region" description="Helical" evidence="1">
    <location>
        <begin position="12"/>
        <end position="33"/>
    </location>
</feature>
<dbReference type="HOGENOM" id="CLU_1260464_0_0_0"/>